<evidence type="ECO:0000259" key="11">
    <source>
        <dbReference type="Pfam" id="PF02518"/>
    </source>
</evidence>
<dbReference type="Pfam" id="PF07730">
    <property type="entry name" value="HisKA_3"/>
    <property type="match status" value="1"/>
</dbReference>
<dbReference type="Proteomes" id="UP001595850">
    <property type="component" value="Unassembled WGS sequence"/>
</dbReference>
<protein>
    <recommendedName>
        <fullName evidence="2">histidine kinase</fullName>
        <ecNumber evidence="2">2.7.13.3</ecNumber>
    </recommendedName>
</protein>
<evidence type="ECO:0000256" key="10">
    <source>
        <dbReference type="SAM" id="Phobius"/>
    </source>
</evidence>
<feature type="region of interest" description="Disordered" evidence="9">
    <location>
        <begin position="381"/>
        <end position="436"/>
    </location>
</feature>
<keyword evidence="10" id="KW-0812">Transmembrane</keyword>
<dbReference type="InterPro" id="IPR050482">
    <property type="entry name" value="Sensor_HK_TwoCompSys"/>
</dbReference>
<feature type="domain" description="Histidine kinase/HSP90-like ATPase" evidence="11">
    <location>
        <begin position="344"/>
        <end position="469"/>
    </location>
</feature>
<evidence type="ECO:0000256" key="3">
    <source>
        <dbReference type="ARBA" id="ARBA00022553"/>
    </source>
</evidence>
<dbReference type="Pfam" id="PF02518">
    <property type="entry name" value="HATPase_c"/>
    <property type="match status" value="1"/>
</dbReference>
<evidence type="ECO:0000256" key="1">
    <source>
        <dbReference type="ARBA" id="ARBA00000085"/>
    </source>
</evidence>
<feature type="domain" description="Signal transduction histidine kinase subgroup 3 dimerisation and phosphoacceptor" evidence="12">
    <location>
        <begin position="233"/>
        <end position="298"/>
    </location>
</feature>
<reference evidence="14" key="1">
    <citation type="journal article" date="2019" name="Int. J. Syst. Evol. Microbiol.">
        <title>The Global Catalogue of Microorganisms (GCM) 10K type strain sequencing project: providing services to taxonomists for standard genome sequencing and annotation.</title>
        <authorList>
            <consortium name="The Broad Institute Genomics Platform"/>
            <consortium name="The Broad Institute Genome Sequencing Center for Infectious Disease"/>
            <person name="Wu L."/>
            <person name="Ma J."/>
        </authorList>
    </citation>
    <scope>NUCLEOTIDE SEQUENCE [LARGE SCALE GENOMIC DNA]</scope>
    <source>
        <strain evidence="14">TBRC 4489</strain>
    </source>
</reference>
<gene>
    <name evidence="13" type="ORF">ACFOWE_17770</name>
</gene>
<proteinExistence type="predicted"/>
<feature type="compositionally biased region" description="Low complexity" evidence="9">
    <location>
        <begin position="408"/>
        <end position="432"/>
    </location>
</feature>
<dbReference type="RefSeq" id="WP_377289049.1">
    <property type="nucleotide sequence ID" value="NZ_JBHSBM010000017.1"/>
</dbReference>
<accession>A0ABV8I7N4</accession>
<evidence type="ECO:0000256" key="5">
    <source>
        <dbReference type="ARBA" id="ARBA00022741"/>
    </source>
</evidence>
<evidence type="ECO:0000256" key="7">
    <source>
        <dbReference type="ARBA" id="ARBA00022840"/>
    </source>
</evidence>
<keyword evidence="14" id="KW-1185">Reference proteome</keyword>
<sequence length="477" mass="50225">MTSPPTPRDRARAPLARLVRALAGALWSGRAGPPHPRSRWLAPRVPGFLGLLPFRTIDLVLLADLVLAFILFSAVQSILWSDTAHLPEPLGWGEIQFAAACSALPLALRDRRPLAAWRLAAVLTPAGVLTRLQAVDTPYSADTVISYLLVVYAVAVRCERHVTIGVWLVSAAGVWFVEAQTDQTGVTAVGMGLVTATVLLGYNVRARRTAVRRLAEEERRSERALAGQAVLEERTRIARELHDIVAHHMSVIAIQAEAVPLKARGDARLLEEGLVEIRALSLTAMNEMRRVLGVLRDAEGTRDTAPQPGLERLEELIGTARSAGLTVKPKLLGDLTGLPEAVSLSAYRIVQESLSNAMRHAPGSAVTVEITRSGDDLCLHVANGAGKKPAGPGSDPVSGPGHGHGPRPASGLRPGPASASASASASGKAPAHGGHGLIGMRERAAMLGGRLWAGPVGNGFAVTAILPITQDEPAATA</sequence>
<feature type="transmembrane region" description="Helical" evidence="10">
    <location>
        <begin position="162"/>
        <end position="179"/>
    </location>
</feature>
<dbReference type="EMBL" id="JBHSBM010000017">
    <property type="protein sequence ID" value="MFC4060156.1"/>
    <property type="molecule type" value="Genomic_DNA"/>
</dbReference>
<evidence type="ECO:0000256" key="6">
    <source>
        <dbReference type="ARBA" id="ARBA00022777"/>
    </source>
</evidence>
<keyword evidence="10" id="KW-1133">Transmembrane helix</keyword>
<dbReference type="InterPro" id="IPR036890">
    <property type="entry name" value="HATPase_C_sf"/>
</dbReference>
<evidence type="ECO:0000256" key="4">
    <source>
        <dbReference type="ARBA" id="ARBA00022679"/>
    </source>
</evidence>
<dbReference type="PANTHER" id="PTHR24421">
    <property type="entry name" value="NITRATE/NITRITE SENSOR PROTEIN NARX-RELATED"/>
    <property type="match status" value="1"/>
</dbReference>
<evidence type="ECO:0000256" key="8">
    <source>
        <dbReference type="ARBA" id="ARBA00023012"/>
    </source>
</evidence>
<dbReference type="InterPro" id="IPR003594">
    <property type="entry name" value="HATPase_dom"/>
</dbReference>
<evidence type="ECO:0000313" key="13">
    <source>
        <dbReference type="EMBL" id="MFC4060156.1"/>
    </source>
</evidence>
<keyword evidence="5" id="KW-0547">Nucleotide-binding</keyword>
<feature type="transmembrane region" description="Helical" evidence="10">
    <location>
        <begin position="59"/>
        <end position="79"/>
    </location>
</feature>
<comment type="catalytic activity">
    <reaction evidence="1">
        <text>ATP + protein L-histidine = ADP + protein N-phospho-L-histidine.</text>
        <dbReference type="EC" id="2.7.13.3"/>
    </reaction>
</comment>
<dbReference type="Gene3D" id="1.20.5.1930">
    <property type="match status" value="1"/>
</dbReference>
<feature type="compositionally biased region" description="Low complexity" evidence="9">
    <location>
        <begin position="384"/>
        <end position="393"/>
    </location>
</feature>
<dbReference type="InterPro" id="IPR011712">
    <property type="entry name" value="Sig_transdc_His_kin_sub3_dim/P"/>
</dbReference>
<keyword evidence="6 13" id="KW-0418">Kinase</keyword>
<dbReference type="CDD" id="cd16917">
    <property type="entry name" value="HATPase_UhpB-NarQ-NarX-like"/>
    <property type="match status" value="1"/>
</dbReference>
<keyword evidence="8" id="KW-0902">Two-component regulatory system</keyword>
<keyword evidence="4" id="KW-0808">Transferase</keyword>
<comment type="caution">
    <text evidence="13">The sequence shown here is derived from an EMBL/GenBank/DDBJ whole genome shotgun (WGS) entry which is preliminary data.</text>
</comment>
<dbReference type="SUPFAM" id="SSF55874">
    <property type="entry name" value="ATPase domain of HSP90 chaperone/DNA topoisomerase II/histidine kinase"/>
    <property type="match status" value="1"/>
</dbReference>
<evidence type="ECO:0000256" key="9">
    <source>
        <dbReference type="SAM" id="MobiDB-lite"/>
    </source>
</evidence>
<keyword evidence="3" id="KW-0597">Phosphoprotein</keyword>
<dbReference type="PANTHER" id="PTHR24421:SF10">
    <property type="entry name" value="NITRATE_NITRITE SENSOR PROTEIN NARQ"/>
    <property type="match status" value="1"/>
</dbReference>
<dbReference type="EC" id="2.7.13.3" evidence="2"/>
<evidence type="ECO:0000313" key="14">
    <source>
        <dbReference type="Proteomes" id="UP001595850"/>
    </source>
</evidence>
<feature type="transmembrane region" description="Helical" evidence="10">
    <location>
        <begin position="185"/>
        <end position="204"/>
    </location>
</feature>
<feature type="transmembrane region" description="Helical" evidence="10">
    <location>
        <begin position="138"/>
        <end position="155"/>
    </location>
</feature>
<organism evidence="13 14">
    <name type="scientific">Planomonospora corallina</name>
    <dbReference type="NCBI Taxonomy" id="1806052"/>
    <lineage>
        <taxon>Bacteria</taxon>
        <taxon>Bacillati</taxon>
        <taxon>Actinomycetota</taxon>
        <taxon>Actinomycetes</taxon>
        <taxon>Streptosporangiales</taxon>
        <taxon>Streptosporangiaceae</taxon>
        <taxon>Planomonospora</taxon>
    </lineage>
</organism>
<evidence type="ECO:0000259" key="12">
    <source>
        <dbReference type="Pfam" id="PF07730"/>
    </source>
</evidence>
<name>A0ABV8I7N4_9ACTN</name>
<keyword evidence="10" id="KW-0472">Membrane</keyword>
<keyword evidence="7" id="KW-0067">ATP-binding</keyword>
<dbReference type="Gene3D" id="3.30.565.10">
    <property type="entry name" value="Histidine kinase-like ATPase, C-terminal domain"/>
    <property type="match status" value="1"/>
</dbReference>
<evidence type="ECO:0000256" key="2">
    <source>
        <dbReference type="ARBA" id="ARBA00012438"/>
    </source>
</evidence>
<dbReference type="GO" id="GO:0016301">
    <property type="term" value="F:kinase activity"/>
    <property type="evidence" value="ECO:0007669"/>
    <property type="project" value="UniProtKB-KW"/>
</dbReference>